<evidence type="ECO:0000313" key="4">
    <source>
        <dbReference type="Proteomes" id="UP000557872"/>
    </source>
</evidence>
<gene>
    <name evidence="3" type="ORF">HW115_13990</name>
</gene>
<proteinExistence type="predicted"/>
<comment type="caution">
    <text evidence="3">The sequence shown here is derived from an EMBL/GenBank/DDBJ whole genome shotgun (WGS) entry which is preliminary data.</text>
</comment>
<feature type="transmembrane region" description="Helical" evidence="2">
    <location>
        <begin position="6"/>
        <end position="24"/>
    </location>
</feature>
<keyword evidence="2" id="KW-0472">Membrane</keyword>
<feature type="region of interest" description="Disordered" evidence="1">
    <location>
        <begin position="45"/>
        <end position="66"/>
    </location>
</feature>
<dbReference type="Proteomes" id="UP000557872">
    <property type="component" value="Unassembled WGS sequence"/>
</dbReference>
<reference evidence="3 4" key="1">
    <citation type="submission" date="2020-07" db="EMBL/GenBank/DDBJ databases">
        <title>Roseicoccus Jingziensis gen. nov., sp. nov., isolated from coastal seawater.</title>
        <authorList>
            <person name="Feng X."/>
        </authorList>
    </citation>
    <scope>NUCLEOTIDE SEQUENCE [LARGE SCALE GENOMIC DNA]</scope>
    <source>
        <strain evidence="3 4">N1E253</strain>
    </source>
</reference>
<sequence length="66" mass="7223">MNVLALTILISVCLAAIFIVCFIAELKRNKRRGIEHDALLPLDDDTSLKASLPSKHGQAHDQSHSS</sequence>
<evidence type="ECO:0000256" key="1">
    <source>
        <dbReference type="SAM" id="MobiDB-lite"/>
    </source>
</evidence>
<name>A0A851GPH9_9BACT</name>
<dbReference type="EMBL" id="JACBAZ010000005">
    <property type="protein sequence ID" value="NWK56730.1"/>
    <property type="molecule type" value="Genomic_DNA"/>
</dbReference>
<evidence type="ECO:0000313" key="3">
    <source>
        <dbReference type="EMBL" id="NWK56730.1"/>
    </source>
</evidence>
<keyword evidence="2" id="KW-0812">Transmembrane</keyword>
<dbReference type="RefSeq" id="WP_178933526.1">
    <property type="nucleotide sequence ID" value="NZ_JACBAZ010000005.1"/>
</dbReference>
<accession>A0A851GPH9</accession>
<organism evidence="3 4">
    <name type="scientific">Oceaniferula marina</name>
    <dbReference type="NCBI Taxonomy" id="2748318"/>
    <lineage>
        <taxon>Bacteria</taxon>
        <taxon>Pseudomonadati</taxon>
        <taxon>Verrucomicrobiota</taxon>
        <taxon>Verrucomicrobiia</taxon>
        <taxon>Verrucomicrobiales</taxon>
        <taxon>Verrucomicrobiaceae</taxon>
        <taxon>Oceaniferula</taxon>
    </lineage>
</organism>
<keyword evidence="4" id="KW-1185">Reference proteome</keyword>
<dbReference type="AlphaFoldDB" id="A0A851GPH9"/>
<keyword evidence="2" id="KW-1133">Transmembrane helix</keyword>
<evidence type="ECO:0000256" key="2">
    <source>
        <dbReference type="SAM" id="Phobius"/>
    </source>
</evidence>
<protein>
    <submittedName>
        <fullName evidence="3">Uncharacterized protein</fullName>
    </submittedName>
</protein>